<dbReference type="Proteomes" id="UP000805193">
    <property type="component" value="Unassembled WGS sequence"/>
</dbReference>
<comment type="caution">
    <text evidence="1">The sequence shown here is derived from an EMBL/GenBank/DDBJ whole genome shotgun (WGS) entry which is preliminary data.</text>
</comment>
<keyword evidence="2" id="KW-1185">Reference proteome</keyword>
<proteinExistence type="predicted"/>
<reference evidence="1 2" key="1">
    <citation type="journal article" date="2020" name="Cell">
        <title>Large-Scale Comparative Analyses of Tick Genomes Elucidate Their Genetic Diversity and Vector Capacities.</title>
        <authorList>
            <consortium name="Tick Genome and Microbiome Consortium (TIGMIC)"/>
            <person name="Jia N."/>
            <person name="Wang J."/>
            <person name="Shi W."/>
            <person name="Du L."/>
            <person name="Sun Y."/>
            <person name="Zhan W."/>
            <person name="Jiang J.F."/>
            <person name="Wang Q."/>
            <person name="Zhang B."/>
            <person name="Ji P."/>
            <person name="Bell-Sakyi L."/>
            <person name="Cui X.M."/>
            <person name="Yuan T.T."/>
            <person name="Jiang B.G."/>
            <person name="Yang W.F."/>
            <person name="Lam T.T."/>
            <person name="Chang Q.C."/>
            <person name="Ding S.J."/>
            <person name="Wang X.J."/>
            <person name="Zhu J.G."/>
            <person name="Ruan X.D."/>
            <person name="Zhao L."/>
            <person name="Wei J.T."/>
            <person name="Ye R.Z."/>
            <person name="Que T.C."/>
            <person name="Du C.H."/>
            <person name="Zhou Y.H."/>
            <person name="Cheng J.X."/>
            <person name="Dai P.F."/>
            <person name="Guo W.B."/>
            <person name="Han X.H."/>
            <person name="Huang E.J."/>
            <person name="Li L.F."/>
            <person name="Wei W."/>
            <person name="Gao Y.C."/>
            <person name="Liu J.Z."/>
            <person name="Shao H.Z."/>
            <person name="Wang X."/>
            <person name="Wang C.C."/>
            <person name="Yang T.C."/>
            <person name="Huo Q.B."/>
            <person name="Li W."/>
            <person name="Chen H.Y."/>
            <person name="Chen S.E."/>
            <person name="Zhou L.G."/>
            <person name="Ni X.B."/>
            <person name="Tian J.H."/>
            <person name="Sheng Y."/>
            <person name="Liu T."/>
            <person name="Pan Y.S."/>
            <person name="Xia L.Y."/>
            <person name="Li J."/>
            <person name="Zhao F."/>
            <person name="Cao W.C."/>
        </authorList>
    </citation>
    <scope>NUCLEOTIDE SEQUENCE [LARGE SCALE GENOMIC DNA]</scope>
    <source>
        <strain evidence="1">Iper-2018</strain>
    </source>
</reference>
<evidence type="ECO:0000313" key="2">
    <source>
        <dbReference type="Proteomes" id="UP000805193"/>
    </source>
</evidence>
<gene>
    <name evidence="1" type="ORF">HPB47_018034</name>
</gene>
<sequence>MEKKNVVAYQWKNSENVLIMSNYYDPEDKAQVQRTLPNGTKKEVECPAVIKDCNIWMGVVDKFDQKRNAYAADRRSKRWWSRTFYFILDAAVVNAFIQLSSLDPVDYLHFRLELGRQPIAQKSFRKSRMSLVSSHNKPGKNSHAMTGVPEELRYAGNAHHPSLSKTRCRCSTKAKEARTQYLCNVCEVPLCVLWFGLFHNQ</sequence>
<evidence type="ECO:0000313" key="1">
    <source>
        <dbReference type="EMBL" id="KAG0436298.1"/>
    </source>
</evidence>
<name>A0AC60QLR5_IXOPE</name>
<dbReference type="EMBL" id="JABSTQ010007056">
    <property type="protein sequence ID" value="KAG0436298.1"/>
    <property type="molecule type" value="Genomic_DNA"/>
</dbReference>
<organism evidence="1 2">
    <name type="scientific">Ixodes persulcatus</name>
    <name type="common">Taiga tick</name>
    <dbReference type="NCBI Taxonomy" id="34615"/>
    <lineage>
        <taxon>Eukaryota</taxon>
        <taxon>Metazoa</taxon>
        <taxon>Ecdysozoa</taxon>
        <taxon>Arthropoda</taxon>
        <taxon>Chelicerata</taxon>
        <taxon>Arachnida</taxon>
        <taxon>Acari</taxon>
        <taxon>Parasitiformes</taxon>
        <taxon>Ixodida</taxon>
        <taxon>Ixodoidea</taxon>
        <taxon>Ixodidae</taxon>
        <taxon>Ixodinae</taxon>
        <taxon>Ixodes</taxon>
    </lineage>
</organism>
<accession>A0AC60QLR5</accession>
<protein>
    <submittedName>
        <fullName evidence="1">Uncharacterized protein</fullName>
    </submittedName>
</protein>